<reference evidence="2" key="1">
    <citation type="submission" date="2018-06" db="EMBL/GenBank/DDBJ databases">
        <authorList>
            <person name="Zhirakovskaya E."/>
        </authorList>
    </citation>
    <scope>NUCLEOTIDE SEQUENCE</scope>
</reference>
<dbReference type="PANTHER" id="PTHR46211">
    <property type="entry name" value="GLYCEROPHOSPHORYL DIESTER PHOSPHODIESTERASE"/>
    <property type="match status" value="1"/>
</dbReference>
<keyword evidence="2" id="KW-0378">Hydrolase</keyword>
<dbReference type="EMBL" id="UOEF01000204">
    <property type="protein sequence ID" value="VAV95294.1"/>
    <property type="molecule type" value="Genomic_DNA"/>
</dbReference>
<evidence type="ECO:0000259" key="1">
    <source>
        <dbReference type="PROSITE" id="PS51704"/>
    </source>
</evidence>
<organism evidence="2">
    <name type="scientific">hydrothermal vent metagenome</name>
    <dbReference type="NCBI Taxonomy" id="652676"/>
    <lineage>
        <taxon>unclassified sequences</taxon>
        <taxon>metagenomes</taxon>
        <taxon>ecological metagenomes</taxon>
    </lineage>
</organism>
<name>A0A3B0RP09_9ZZZZ</name>
<dbReference type="SUPFAM" id="SSF51695">
    <property type="entry name" value="PLC-like phosphodiesterases"/>
    <property type="match status" value="1"/>
</dbReference>
<dbReference type="Pfam" id="PF03009">
    <property type="entry name" value="GDPD"/>
    <property type="match status" value="1"/>
</dbReference>
<dbReference type="GO" id="GO:0006629">
    <property type="term" value="P:lipid metabolic process"/>
    <property type="evidence" value="ECO:0007669"/>
    <property type="project" value="InterPro"/>
</dbReference>
<gene>
    <name evidence="2" type="ORF">MNBD_ALPHA04-478</name>
</gene>
<dbReference type="GO" id="GO:0008889">
    <property type="term" value="F:glycerophosphodiester phosphodiesterase activity"/>
    <property type="evidence" value="ECO:0007669"/>
    <property type="project" value="UniProtKB-EC"/>
</dbReference>
<evidence type="ECO:0000313" key="2">
    <source>
        <dbReference type="EMBL" id="VAV95294.1"/>
    </source>
</evidence>
<feature type="domain" description="GP-PDE" evidence="1">
    <location>
        <begin position="27"/>
        <end position="255"/>
    </location>
</feature>
<dbReference type="InterPro" id="IPR030395">
    <property type="entry name" value="GP_PDE_dom"/>
</dbReference>
<proteinExistence type="predicted"/>
<accession>A0A3B0RP09</accession>
<dbReference type="PROSITE" id="PS51704">
    <property type="entry name" value="GP_PDE"/>
    <property type="match status" value="1"/>
</dbReference>
<sequence>MRLSLSSRLDGWLAPAPDQGRIAFLKGQPYAHRGLHGKDVLENSPAAFEAAIKLNHGIECDVQAAEDGRAFVFHDYELDRLTGQTGVLAKMRSEDIDKVQLNNGHGKIPRLREILEQVAGRVPILIEIKSKDLRVGPLCLSVRRALEGYGGKAAVMSFNPLVGAWFRKNAPHIVRGLVITEENGKKLNSRIARHRNLWTAKPDFLAYDIRDLPSRFAASQRARGLPMVTWTVRTAEQERIAAQFADEPVYEMPQS</sequence>
<dbReference type="InterPro" id="IPR017946">
    <property type="entry name" value="PLC-like_Pdiesterase_TIM-brl"/>
</dbReference>
<dbReference type="AlphaFoldDB" id="A0A3B0RP09"/>
<protein>
    <submittedName>
        <fullName evidence="2">Glycerophosphoryl diester phosphodiesterase</fullName>
        <ecNumber evidence="2">3.1.4.46</ecNumber>
    </submittedName>
</protein>
<dbReference type="Gene3D" id="3.20.20.190">
    <property type="entry name" value="Phosphatidylinositol (PI) phosphodiesterase"/>
    <property type="match status" value="1"/>
</dbReference>
<dbReference type="PANTHER" id="PTHR46211:SF1">
    <property type="entry name" value="GLYCEROPHOSPHODIESTER PHOSPHODIESTERASE, CYTOPLASMIC"/>
    <property type="match status" value="1"/>
</dbReference>
<dbReference type="EC" id="3.1.4.46" evidence="2"/>